<reference evidence="10 11" key="3">
    <citation type="submission" date="2017-09" db="EMBL/GenBank/DDBJ databases">
        <title>Tripartite evolution among Lactobacillus johnsonii, Lactobacillus taiwanensis, Lactobacillus reuteri and their rodent host.</title>
        <authorList>
            <person name="Wang T."/>
            <person name="Knowles S."/>
            <person name="Cheng C."/>
        </authorList>
    </citation>
    <scope>NUCLEOTIDE SEQUENCE [LARGE SCALE GENOMIC DNA]</scope>
    <source>
        <strain evidence="9 10">609q</strain>
        <strain evidence="8 11">609u</strain>
    </source>
</reference>
<dbReference type="PRINTS" id="PR00762">
    <property type="entry name" value="CLCHANNEL"/>
</dbReference>
<sequence>MIKTAKQVLAKPFTSNFFFIFLQGIMIGMITGLIVGTFRWIIDHTMKFLFFIYPLMRQKPIYLIPYVIATLLIVFILGQVIKPVLNNITGSGVPQVEAVMLNENKMNWWSILWRKYVGGLLAICPGLFLGREGPCIQMGAMVGQAFGENLFHADPDDLKRLQGCGIAAGLSAAFSAPLAGVFFLVEEITFNFTPKEVLTALAAAMSSDLMTLFFFGTQPCLYLPLEKSLPLTSYWFVTIMGVALGLLAHLYQYCLLSLKPVYSKLTKIPKIYHSIIPLLLVIPIGLWNATLLGGSHDFISSLFEPIFMKNIQTGTLSLMLLPLIWFIVRFIFSMISYGASVPGGIFMPILVLGALLGVIFAVIMIHFNIAPKRCYGIIIVTSMCAYFGAIEKAPFTALTLLTEMVGSVEQIFPMLITTFIAYFVLDLLGGKPIYAALRIQMNYHKLSTLPEVKHAEE</sequence>
<dbReference type="InterPro" id="IPR001807">
    <property type="entry name" value="ClC"/>
</dbReference>
<dbReference type="PANTHER" id="PTHR45711:SF6">
    <property type="entry name" value="CHLORIDE CHANNEL PROTEIN"/>
    <property type="match status" value="1"/>
</dbReference>
<evidence type="ECO:0000256" key="1">
    <source>
        <dbReference type="ARBA" id="ARBA00004141"/>
    </source>
</evidence>
<evidence type="ECO:0000256" key="6">
    <source>
        <dbReference type="ARBA" id="ARBA00023136"/>
    </source>
</evidence>
<dbReference type="InterPro" id="IPR014743">
    <property type="entry name" value="Cl-channel_core"/>
</dbReference>
<evidence type="ECO:0000256" key="7">
    <source>
        <dbReference type="ARBA" id="ARBA00023214"/>
    </source>
</evidence>
<keyword evidence="5" id="KW-0406">Ion transport</keyword>
<evidence type="ECO:0000313" key="11">
    <source>
        <dbReference type="Proteomes" id="UP000216316"/>
    </source>
</evidence>
<dbReference type="GO" id="GO:0005247">
    <property type="term" value="F:voltage-gated chloride channel activity"/>
    <property type="evidence" value="ECO:0007669"/>
    <property type="project" value="TreeGrafter"/>
</dbReference>
<keyword evidence="3" id="KW-0812">Transmembrane</keyword>
<dbReference type="Proteomes" id="UP000215828">
    <property type="component" value="Unassembled WGS sequence"/>
</dbReference>
<dbReference type="AlphaFoldDB" id="A0A256LI54"/>
<evidence type="ECO:0000313" key="10">
    <source>
        <dbReference type="Proteomes" id="UP000215828"/>
    </source>
</evidence>
<evidence type="ECO:0000256" key="5">
    <source>
        <dbReference type="ARBA" id="ARBA00023065"/>
    </source>
</evidence>
<organism evidence="9 10">
    <name type="scientific">Lactobacillus taiwanensis</name>
    <dbReference type="NCBI Taxonomy" id="508451"/>
    <lineage>
        <taxon>Bacteria</taxon>
        <taxon>Bacillati</taxon>
        <taxon>Bacillota</taxon>
        <taxon>Bacilli</taxon>
        <taxon>Lactobacillales</taxon>
        <taxon>Lactobacillaceae</taxon>
        <taxon>Lactobacillus</taxon>
    </lineage>
</organism>
<comment type="subcellular location">
    <subcellularLocation>
        <location evidence="1">Membrane</location>
        <topology evidence="1">Multi-pass membrane protein</topology>
    </subcellularLocation>
</comment>
<dbReference type="SUPFAM" id="SSF81340">
    <property type="entry name" value="Clc chloride channel"/>
    <property type="match status" value="1"/>
</dbReference>
<keyword evidence="2" id="KW-0813">Transport</keyword>
<evidence type="ECO:0000256" key="4">
    <source>
        <dbReference type="ARBA" id="ARBA00022989"/>
    </source>
</evidence>
<dbReference type="CDD" id="cd01031">
    <property type="entry name" value="EriC"/>
    <property type="match status" value="1"/>
</dbReference>
<keyword evidence="11" id="KW-1185">Reference proteome</keyword>
<evidence type="ECO:0000313" key="8">
    <source>
        <dbReference type="EMBL" id="OYR87011.1"/>
    </source>
</evidence>
<dbReference type="EMBL" id="NGNV01000062">
    <property type="protein sequence ID" value="OYR87011.1"/>
    <property type="molecule type" value="Genomic_DNA"/>
</dbReference>
<comment type="caution">
    <text evidence="9">The sequence shown here is derived from an EMBL/GenBank/DDBJ whole genome shotgun (WGS) entry which is preliminary data.</text>
</comment>
<reference evidence="8 11" key="2">
    <citation type="submission" date="2017-05" db="EMBL/GenBank/DDBJ databases">
        <authorList>
            <person name="Lin X.B."/>
            <person name="Stothard P."/>
            <person name="Tasseva G."/>
            <person name="Walter J."/>
        </authorList>
    </citation>
    <scope>NUCLEOTIDE SEQUENCE [LARGE SCALE GENOMIC DNA]</scope>
    <source>
        <strain evidence="8 11">609u</strain>
    </source>
</reference>
<dbReference type="PANTHER" id="PTHR45711">
    <property type="entry name" value="CHLORIDE CHANNEL PROTEIN"/>
    <property type="match status" value="1"/>
</dbReference>
<accession>A0A256LI54</accession>
<evidence type="ECO:0000256" key="2">
    <source>
        <dbReference type="ARBA" id="ARBA00022448"/>
    </source>
</evidence>
<dbReference type="RefSeq" id="WP_094495914.1">
    <property type="nucleotide sequence ID" value="NZ_NGNV01000062.1"/>
</dbReference>
<gene>
    <name evidence="8" type="ORF">CBF53_09875</name>
    <name evidence="9" type="ORF">CBF70_01680</name>
</gene>
<keyword evidence="4" id="KW-1133">Transmembrane helix</keyword>
<dbReference type="EMBL" id="NGNX01000004">
    <property type="protein sequence ID" value="OYR93128.1"/>
    <property type="molecule type" value="Genomic_DNA"/>
</dbReference>
<proteinExistence type="predicted"/>
<keyword evidence="7" id="KW-0868">Chloride</keyword>
<dbReference type="Proteomes" id="UP000216316">
    <property type="component" value="Unassembled WGS sequence"/>
</dbReference>
<dbReference type="Gene3D" id="1.10.3080.10">
    <property type="entry name" value="Clc chloride channel"/>
    <property type="match status" value="1"/>
</dbReference>
<dbReference type="GO" id="GO:0005886">
    <property type="term" value="C:plasma membrane"/>
    <property type="evidence" value="ECO:0007669"/>
    <property type="project" value="TreeGrafter"/>
</dbReference>
<protein>
    <submittedName>
        <fullName evidence="9">ClC family H(+)/Cl(-) exchange transporter</fullName>
    </submittedName>
</protein>
<reference evidence="9 10" key="1">
    <citation type="submission" date="2017-04" db="EMBL/GenBank/DDBJ databases">
        <authorList>
            <person name="Afonso C.L."/>
            <person name="Miller P.J."/>
            <person name="Scott M.A."/>
            <person name="Spackman E."/>
            <person name="Goraichik I."/>
            <person name="Dimitrov K.M."/>
            <person name="Suarez D.L."/>
            <person name="Swayne D.E."/>
        </authorList>
    </citation>
    <scope>NUCLEOTIDE SEQUENCE [LARGE SCALE GENOMIC DNA]</scope>
    <source>
        <strain evidence="9 10">609q</strain>
    </source>
</reference>
<evidence type="ECO:0000313" key="9">
    <source>
        <dbReference type="EMBL" id="OYR93128.1"/>
    </source>
</evidence>
<dbReference type="Pfam" id="PF00654">
    <property type="entry name" value="Voltage_CLC"/>
    <property type="match status" value="1"/>
</dbReference>
<evidence type="ECO:0000256" key="3">
    <source>
        <dbReference type="ARBA" id="ARBA00022692"/>
    </source>
</evidence>
<keyword evidence="6" id="KW-0472">Membrane</keyword>
<name>A0A256LI54_9LACO</name>